<name>A0A8J3RPJ1_9ACTN</name>
<protein>
    <submittedName>
        <fullName evidence="1">Uncharacterized protein</fullName>
    </submittedName>
</protein>
<dbReference type="Proteomes" id="UP000616724">
    <property type="component" value="Unassembled WGS sequence"/>
</dbReference>
<reference evidence="1 2" key="1">
    <citation type="submission" date="2021-01" db="EMBL/GenBank/DDBJ databases">
        <title>Whole genome shotgun sequence of Planobispora longispora NBRC 13918.</title>
        <authorList>
            <person name="Komaki H."/>
            <person name="Tamura T."/>
        </authorList>
    </citation>
    <scope>NUCLEOTIDE SEQUENCE [LARGE SCALE GENOMIC DNA]</scope>
    <source>
        <strain evidence="1 2">NBRC 13918</strain>
    </source>
</reference>
<dbReference type="AlphaFoldDB" id="A0A8J3RPJ1"/>
<dbReference type="EMBL" id="BOOH01000028">
    <property type="protein sequence ID" value="GIH77334.1"/>
    <property type="molecule type" value="Genomic_DNA"/>
</dbReference>
<gene>
    <name evidence="1" type="ORF">Plo01_37630</name>
</gene>
<proteinExistence type="predicted"/>
<accession>A0A8J3RPJ1</accession>
<evidence type="ECO:0000313" key="2">
    <source>
        <dbReference type="Proteomes" id="UP000616724"/>
    </source>
</evidence>
<organism evidence="1 2">
    <name type="scientific">Planobispora longispora</name>
    <dbReference type="NCBI Taxonomy" id="28887"/>
    <lineage>
        <taxon>Bacteria</taxon>
        <taxon>Bacillati</taxon>
        <taxon>Actinomycetota</taxon>
        <taxon>Actinomycetes</taxon>
        <taxon>Streptosporangiales</taxon>
        <taxon>Streptosporangiaceae</taxon>
        <taxon>Planobispora</taxon>
    </lineage>
</organism>
<evidence type="ECO:0000313" key="1">
    <source>
        <dbReference type="EMBL" id="GIH77334.1"/>
    </source>
</evidence>
<keyword evidence="2" id="KW-1185">Reference proteome</keyword>
<sequence>MAASARAAPGSGAARPAMSTPVAVTMTTTAAAVTPSAGAILVPQPRVPTDHPPLSVFTMKL</sequence>
<comment type="caution">
    <text evidence="1">The sequence shown here is derived from an EMBL/GenBank/DDBJ whole genome shotgun (WGS) entry which is preliminary data.</text>
</comment>